<evidence type="ECO:0000313" key="5">
    <source>
        <dbReference type="Proteomes" id="UP000000600"/>
    </source>
</evidence>
<organism evidence="3 5">
    <name type="scientific">Paramecium tetraurelia</name>
    <dbReference type="NCBI Taxonomy" id="5888"/>
    <lineage>
        <taxon>Eukaryota</taxon>
        <taxon>Sar</taxon>
        <taxon>Alveolata</taxon>
        <taxon>Ciliophora</taxon>
        <taxon>Intramacronucleata</taxon>
        <taxon>Oligohymenophorea</taxon>
        <taxon>Peniculida</taxon>
        <taxon>Parameciidae</taxon>
        <taxon>Paramecium</taxon>
    </lineage>
</organism>
<sequence length="224" mass="26158">MSGSITNFSSNIHQVPIKDLFSNYPDNQSEEQEQKIIEQLTSQPIYVNQQFVKDWIVFTKDLLRKQQEAQQAETNLQNLQILYLQAKGELKRKEMFGSATTAELLMSQNFKEKLITDKLKSIQEQLQKKKDDVPNLIYVDIFAAKIESQDILIQAKELLEQLEQYNTDLLNRSQDQELSFQLLSTGSQNFSDEQTWRMNQQQQQNQRENTNPDLGSQNDYTIQS</sequence>
<reference evidence="3" key="2">
    <citation type="submission" date="2006-03" db="EMBL/GenBank/DDBJ databases">
        <authorList>
            <consortium name="Genoscope"/>
        </authorList>
    </citation>
    <scope>NUCLEOTIDE SEQUENCE</scope>
    <source>
        <strain evidence="3">Stock d4-2</strain>
    </source>
</reference>
<evidence type="ECO:0000313" key="4">
    <source>
        <dbReference type="EMBL" id="CAK73563.1"/>
    </source>
</evidence>
<dbReference type="RefSeq" id="XP_001423833.1">
    <property type="nucleotide sequence ID" value="XM_001423796.1"/>
</dbReference>
<dbReference type="GeneID" id="5026744"/>
<dbReference type="RefSeq" id="XP_001440960.1">
    <property type="nucleotide sequence ID" value="XM_001440923.1"/>
</dbReference>
<evidence type="ECO:0000256" key="2">
    <source>
        <dbReference type="SAM" id="MobiDB-lite"/>
    </source>
</evidence>
<evidence type="ECO:0000313" key="3">
    <source>
        <dbReference type="EMBL" id="CAK56435.1"/>
    </source>
</evidence>
<name>A0BD18_PARTE</name>
<keyword evidence="1" id="KW-0175">Coiled coil</keyword>
<dbReference type="KEGG" id="ptm:GSPATT00004529001"/>
<dbReference type="HOGENOM" id="CLU_1237087_0_0_1"/>
<feature type="coiled-coil region" evidence="1">
    <location>
        <begin position="62"/>
        <end position="89"/>
    </location>
</feature>
<dbReference type="AlphaFoldDB" id="A0BD18"/>
<proteinExistence type="predicted"/>
<accession>A0BD18</accession>
<evidence type="ECO:0000256" key="1">
    <source>
        <dbReference type="SAM" id="Coils"/>
    </source>
</evidence>
<reference evidence="3 5" key="1">
    <citation type="journal article" date="2006" name="Nature">
        <title>Global trends of whole-genome duplications revealed by the ciliate Paramecium tetraurelia.</title>
        <authorList>
            <consortium name="Genoscope"/>
            <person name="Aury J.-M."/>
            <person name="Jaillon O."/>
            <person name="Duret L."/>
            <person name="Noel B."/>
            <person name="Jubin C."/>
            <person name="Porcel B.M."/>
            <person name="Segurens B."/>
            <person name="Daubin V."/>
            <person name="Anthouard V."/>
            <person name="Aiach N."/>
            <person name="Arnaiz O."/>
            <person name="Billaut A."/>
            <person name="Beisson J."/>
            <person name="Blanc I."/>
            <person name="Bouhouche K."/>
            <person name="Camara F."/>
            <person name="Duharcourt S."/>
            <person name="Guigo R."/>
            <person name="Gogendeau D."/>
            <person name="Katinka M."/>
            <person name="Keller A.-M."/>
            <person name="Kissmehl R."/>
            <person name="Klotz C."/>
            <person name="Koll F."/>
            <person name="Le Moue A."/>
            <person name="Lepere C."/>
            <person name="Malinsky S."/>
            <person name="Nowacki M."/>
            <person name="Nowak J.K."/>
            <person name="Plattner H."/>
            <person name="Poulain J."/>
            <person name="Ruiz F."/>
            <person name="Serrano V."/>
            <person name="Zagulski M."/>
            <person name="Dessen P."/>
            <person name="Betermier M."/>
            <person name="Weissenbach J."/>
            <person name="Scarpelli C."/>
            <person name="Schachter V."/>
            <person name="Sperling L."/>
            <person name="Meyer E."/>
            <person name="Cohen J."/>
            <person name="Wincker P."/>
        </authorList>
    </citation>
    <scope>NUCLEOTIDE SEQUENCE [LARGE SCALE GENOMIC DNA]</scope>
    <source>
        <strain evidence="3 5">Stock d4-2</strain>
    </source>
</reference>
<feature type="compositionally biased region" description="Polar residues" evidence="2">
    <location>
        <begin position="207"/>
        <end position="224"/>
    </location>
</feature>
<dbReference type="OMA" id="EQTWRMN"/>
<keyword evidence="5" id="KW-1185">Reference proteome</keyword>
<dbReference type="OrthoDB" id="320041at2759"/>
<dbReference type="GeneID" id="5009617"/>
<dbReference type="Proteomes" id="UP000000600">
    <property type="component" value="Unassembled WGS sequence"/>
</dbReference>
<dbReference type="InParanoid" id="A0BD18"/>
<gene>
    <name evidence="3" type="ORF">GSPATT00004529001</name>
    <name evidence="4" type="ORF">GSPATT00038913001</name>
</gene>
<feature type="region of interest" description="Disordered" evidence="2">
    <location>
        <begin position="200"/>
        <end position="224"/>
    </location>
</feature>
<protein>
    <submittedName>
        <fullName evidence="3">Chromosome undetermined scaffold_10, whole genome shotgun sequence</fullName>
    </submittedName>
    <submittedName>
        <fullName evidence="4">Chromosome undetermined scaffold_256, whole genome shotgun sequence</fullName>
    </submittedName>
</protein>
<dbReference type="KEGG" id="ptm:GSPATT00038913001"/>
<dbReference type="EMBL" id="CT867986">
    <property type="protein sequence ID" value="CAK56435.1"/>
    <property type="molecule type" value="Genomic_DNA"/>
</dbReference>
<dbReference type="EMBL" id="CT868159">
    <property type="protein sequence ID" value="CAK73563.1"/>
    <property type="molecule type" value="Genomic_DNA"/>
</dbReference>